<evidence type="ECO:0000313" key="2">
    <source>
        <dbReference type="EMBL" id="KAJ4368091.1"/>
    </source>
</evidence>
<dbReference type="EMBL" id="JAPEUY010000011">
    <property type="protein sequence ID" value="KAJ4368091.1"/>
    <property type="molecule type" value="Genomic_DNA"/>
</dbReference>
<protein>
    <submittedName>
        <fullName evidence="2">Uncharacterized protein</fullName>
    </submittedName>
</protein>
<dbReference type="AlphaFoldDB" id="A0A9W8Y531"/>
<accession>A0A9W8Y531</accession>
<organism evidence="2 3">
    <name type="scientific">Neocucurbitaria cava</name>
    <dbReference type="NCBI Taxonomy" id="798079"/>
    <lineage>
        <taxon>Eukaryota</taxon>
        <taxon>Fungi</taxon>
        <taxon>Dikarya</taxon>
        <taxon>Ascomycota</taxon>
        <taxon>Pezizomycotina</taxon>
        <taxon>Dothideomycetes</taxon>
        <taxon>Pleosporomycetidae</taxon>
        <taxon>Pleosporales</taxon>
        <taxon>Pleosporineae</taxon>
        <taxon>Cucurbitariaceae</taxon>
        <taxon>Neocucurbitaria</taxon>
    </lineage>
</organism>
<sequence length="402" mass="45126">MARNKATPRAKPRASTLHHRRTTRAPSPSLEELRAVEQKRRDTTRYNRLVGNHKAFIEDLSREIVDRKHIGVLKKLLLSCPAAREDPAFYIPPEAAVALEEVYELPDPVLDPLCFRATVAPPSSAVEHRREPCQATSNQRSGSGSGTTSRPRQGLGHGIAARLPPQSRAEATKSTTFPKRTYSTTRFQPKRRVKRQPGPVRITETKTNGKERATQADEDYINKSTIGEDASEDEDEIKDDEAGGEFVARINATMKILSTTDLTDPNPFPRATKQHLDEIWPPQTTYIAKAKSHRKVPSCCDTCLSDIFYDTEFRNALEIEAFTTLSFYIPDLEPWDKLEKIPEDTFNKRSVRSVNTILNASQQEAFLVGQKKSGTSAELVKAYTHFKTVENALNANWISPSI</sequence>
<name>A0A9W8Y531_9PLEO</name>
<evidence type="ECO:0000313" key="3">
    <source>
        <dbReference type="Proteomes" id="UP001140560"/>
    </source>
</evidence>
<proteinExistence type="predicted"/>
<comment type="caution">
    <text evidence="2">The sequence shown here is derived from an EMBL/GenBank/DDBJ whole genome shotgun (WGS) entry which is preliminary data.</text>
</comment>
<keyword evidence="3" id="KW-1185">Reference proteome</keyword>
<gene>
    <name evidence="2" type="ORF">N0V83_006446</name>
</gene>
<feature type="compositionally biased region" description="Basic residues" evidence="1">
    <location>
        <begin position="1"/>
        <end position="23"/>
    </location>
</feature>
<feature type="compositionally biased region" description="Low complexity" evidence="1">
    <location>
        <begin position="136"/>
        <end position="154"/>
    </location>
</feature>
<dbReference type="Proteomes" id="UP001140560">
    <property type="component" value="Unassembled WGS sequence"/>
</dbReference>
<evidence type="ECO:0000256" key="1">
    <source>
        <dbReference type="SAM" id="MobiDB-lite"/>
    </source>
</evidence>
<feature type="region of interest" description="Disordered" evidence="1">
    <location>
        <begin position="1"/>
        <end position="31"/>
    </location>
</feature>
<reference evidence="2" key="1">
    <citation type="submission" date="2022-10" db="EMBL/GenBank/DDBJ databases">
        <title>Tapping the CABI collections for fungal endophytes: first genome assemblies for Collariella, Neodidymelliopsis, Ascochyta clinopodiicola, Didymella pomorum, Didymosphaeria variabile, Neocosmospora piperis and Neocucurbitaria cava.</title>
        <authorList>
            <person name="Hill R."/>
        </authorList>
    </citation>
    <scope>NUCLEOTIDE SEQUENCE</scope>
    <source>
        <strain evidence="2">IMI 356814</strain>
    </source>
</reference>
<feature type="region of interest" description="Disordered" evidence="1">
    <location>
        <begin position="122"/>
        <end position="177"/>
    </location>
</feature>